<evidence type="ECO:0000256" key="2">
    <source>
        <dbReference type="ARBA" id="ARBA00022964"/>
    </source>
</evidence>
<comment type="caution">
    <text evidence="5">The sequence shown here is derived from an EMBL/GenBank/DDBJ whole genome shotgun (WGS) entry which is preliminary data.</text>
</comment>
<dbReference type="GO" id="GO:0051213">
    <property type="term" value="F:dioxygenase activity"/>
    <property type="evidence" value="ECO:0007669"/>
    <property type="project" value="UniProtKB-KW"/>
</dbReference>
<keyword evidence="3" id="KW-0560">Oxidoreductase</keyword>
<dbReference type="PROSITE" id="PS51471">
    <property type="entry name" value="FE2OG_OXY"/>
    <property type="match status" value="1"/>
</dbReference>
<organism evidence="5 6">
    <name type="scientific">Metarhizium rileyi (strain RCEF 4871)</name>
    <name type="common">Nomuraea rileyi</name>
    <dbReference type="NCBI Taxonomy" id="1649241"/>
    <lineage>
        <taxon>Eukaryota</taxon>
        <taxon>Fungi</taxon>
        <taxon>Dikarya</taxon>
        <taxon>Ascomycota</taxon>
        <taxon>Pezizomycotina</taxon>
        <taxon>Sordariomycetes</taxon>
        <taxon>Hypocreomycetidae</taxon>
        <taxon>Hypocreales</taxon>
        <taxon>Clavicipitaceae</taxon>
        <taxon>Metarhizium</taxon>
    </lineage>
</organism>
<sequence length="379" mass="42970">MAESEVMVDQPKTDQLRLASGQGPVTRTVLQTLPRDALPSETPVIDISRIFSPSLVDRRAVASELRDAAMNIGFFYISNHGVPETIVDEAYQTALAFFRQDLETKLKAHLSLGSTKKSGYRPFCSQRVNPDEGADHREAFSWAYDPTYDPEIGDINAVPDYARKYMKADELPWQATSNMPEFKAALVPYIEHCLRLARALTRSFALSLDLPEDYFDPKIKYPDAMMLLNYYPKSEPQSPGDARNHVSMGSHTDFRFFTILWQDSTGGLQMLNRQGQWINGRPIPGTFMVNIADFMQRITNERYVSTVHRVQNWSGAERMSIPFFWGFGPQERCGVLESCLDEAGEGKYDEISTQEYVDSRLGQLMSWEGEADRKNEGVS</sequence>
<dbReference type="PRINTS" id="PR00682">
    <property type="entry name" value="IPNSYNTHASE"/>
</dbReference>
<evidence type="ECO:0000256" key="3">
    <source>
        <dbReference type="RuleBase" id="RU003682"/>
    </source>
</evidence>
<dbReference type="InterPro" id="IPR005123">
    <property type="entry name" value="Oxoglu/Fe-dep_dioxygenase_dom"/>
</dbReference>
<dbReference type="Pfam" id="PF03171">
    <property type="entry name" value="2OG-FeII_Oxy"/>
    <property type="match status" value="1"/>
</dbReference>
<feature type="domain" description="Fe2OG dioxygenase" evidence="4">
    <location>
        <begin position="221"/>
        <end position="327"/>
    </location>
</feature>
<dbReference type="InterPro" id="IPR027443">
    <property type="entry name" value="IPNS-like_sf"/>
</dbReference>
<reference evidence="5 6" key="1">
    <citation type="journal article" date="2016" name="Genome Biol. Evol.">
        <title>Divergent and convergent evolution of fungal pathogenicity.</title>
        <authorList>
            <person name="Shang Y."/>
            <person name="Xiao G."/>
            <person name="Zheng P."/>
            <person name="Cen K."/>
            <person name="Zhan S."/>
            <person name="Wang C."/>
        </authorList>
    </citation>
    <scope>NUCLEOTIDE SEQUENCE [LARGE SCALE GENOMIC DNA]</scope>
    <source>
        <strain evidence="5 6">RCEF 4871</strain>
    </source>
</reference>
<dbReference type="OMA" id="MEMWPTN"/>
<gene>
    <name evidence="5" type="ORF">NOR_03367</name>
</gene>
<dbReference type="SUPFAM" id="SSF51197">
    <property type="entry name" value="Clavaminate synthase-like"/>
    <property type="match status" value="1"/>
</dbReference>
<dbReference type="InterPro" id="IPR044861">
    <property type="entry name" value="IPNS-like_FE2OG_OXY"/>
</dbReference>
<dbReference type="Pfam" id="PF14226">
    <property type="entry name" value="DIOX_N"/>
    <property type="match status" value="1"/>
</dbReference>
<dbReference type="STRING" id="1081105.A0A162JKG1"/>
<name>A0A162JKG1_METRR</name>
<keyword evidence="6" id="KW-1185">Reference proteome</keyword>
<dbReference type="InterPro" id="IPR026992">
    <property type="entry name" value="DIOX_N"/>
</dbReference>
<keyword evidence="2" id="KW-0223">Dioxygenase</keyword>
<evidence type="ECO:0000313" key="5">
    <source>
        <dbReference type="EMBL" id="OAA45578.1"/>
    </source>
</evidence>
<proteinExistence type="inferred from homology"/>
<dbReference type="Proteomes" id="UP000243498">
    <property type="component" value="Unassembled WGS sequence"/>
</dbReference>
<evidence type="ECO:0000259" key="4">
    <source>
        <dbReference type="PROSITE" id="PS51471"/>
    </source>
</evidence>
<protein>
    <submittedName>
        <fullName evidence="5">Oxoglutarate/iron-dependent oxygenase</fullName>
    </submittedName>
</protein>
<evidence type="ECO:0000313" key="6">
    <source>
        <dbReference type="Proteomes" id="UP000243498"/>
    </source>
</evidence>
<dbReference type="Gene3D" id="2.60.120.330">
    <property type="entry name" value="B-lactam Antibiotic, Isopenicillin N Synthase, Chain"/>
    <property type="match status" value="1"/>
</dbReference>
<accession>A0A162JKG1</accession>
<evidence type="ECO:0000256" key="1">
    <source>
        <dbReference type="ARBA" id="ARBA00008056"/>
    </source>
</evidence>
<keyword evidence="3" id="KW-0408">Iron</keyword>
<dbReference type="GO" id="GO:0044283">
    <property type="term" value="P:small molecule biosynthetic process"/>
    <property type="evidence" value="ECO:0007669"/>
    <property type="project" value="UniProtKB-ARBA"/>
</dbReference>
<dbReference type="AlphaFoldDB" id="A0A162JKG1"/>
<dbReference type="OrthoDB" id="627829at2759"/>
<dbReference type="GO" id="GO:0046872">
    <property type="term" value="F:metal ion binding"/>
    <property type="evidence" value="ECO:0007669"/>
    <property type="project" value="UniProtKB-KW"/>
</dbReference>
<dbReference type="InterPro" id="IPR050231">
    <property type="entry name" value="Iron_ascorbate_oxido_reductase"/>
</dbReference>
<keyword evidence="3" id="KW-0479">Metal-binding</keyword>
<comment type="similarity">
    <text evidence="1 3">Belongs to the iron/ascorbate-dependent oxidoreductase family.</text>
</comment>
<dbReference type="PANTHER" id="PTHR47990">
    <property type="entry name" value="2-OXOGLUTARATE (2OG) AND FE(II)-DEPENDENT OXYGENASE SUPERFAMILY PROTEIN-RELATED"/>
    <property type="match status" value="1"/>
</dbReference>
<dbReference type="EMBL" id="AZHC01000008">
    <property type="protein sequence ID" value="OAA45578.1"/>
    <property type="molecule type" value="Genomic_DNA"/>
</dbReference>